<proteinExistence type="predicted"/>
<feature type="coiled-coil region" evidence="1">
    <location>
        <begin position="424"/>
        <end position="640"/>
    </location>
</feature>
<gene>
    <name evidence="3" type="ORF">HNAJ_LOCUS154</name>
</gene>
<dbReference type="GO" id="GO:0032982">
    <property type="term" value="C:myosin filament"/>
    <property type="evidence" value="ECO:0007669"/>
    <property type="project" value="TreeGrafter"/>
</dbReference>
<evidence type="ECO:0000313" key="5">
    <source>
        <dbReference type="WBParaSite" id="HNAJ_0000015301-mRNA-1"/>
    </source>
</evidence>
<accession>A0A0R3T043</accession>
<dbReference type="SUPFAM" id="SSF57997">
    <property type="entry name" value="Tropomyosin"/>
    <property type="match status" value="1"/>
</dbReference>
<evidence type="ECO:0000256" key="1">
    <source>
        <dbReference type="SAM" id="Coils"/>
    </source>
</evidence>
<evidence type="ECO:0000256" key="2">
    <source>
        <dbReference type="SAM" id="MobiDB-lite"/>
    </source>
</evidence>
<sequence>MEKETRVPETRVKIDQHFISDESNLSRSAIPDTEIRISIDKFGSLNQFIPDVHNSSSVYNTFPRGQHIATSTPILGYSTLQQSTSKDRSQSSTYLPPMSNANGVSTPALSSRSRVETTLTPYFQKPLVNGKETIHHSQIPQERASSPDELTCDSGLDDLSIVEEDRLRLHAACLEGRLSVYGREAEIWLKERAELSTEAAALRKRLEVAKSTLSEVKIQSDQRIAEALTKSREARESLLQAQEQLTLKTRENEQLSANLTAMQRDSISLKSQLADVQQNSVAKDQALVSLREKMAELYADMESIRMAYSQALDHKTDLNAELASLRRSQEWYREQLQLTEAARDRLMDQLNSMRNWLDQSGTSAQQLAQENARLETQIMSGEAVLAEAKRNLTHELEAIRADILEREAIFEKIVAERSDLESLCKQKTHQINECQNRISALQADLNETEIELSGQRTSLDHIQHILQCVENERDNLRMTVSGLEAQLNQQKSLLDQQLTQYKQVCSKLTSMEASNYEQSTALNRALEEKASLEGSLQATYKEKATLDACLNQLREDMSRVESNFNALQSELDSRNSELSNVLLIRDELSNDIEVLQSNLQEKSAKVKELEAEREQLQNTSLTLQSENEGLRDDIKRLEDSIGPACEEAAKKAREPLITEVERLNNQSTQLLSELCGLREQVSSLLTVQERYCILMQSHQTLQEKFDALQANHTASIEEANAKQSELSQRLLEVETSYSYSLASKTSEIDVLTQQLNEKANEALALQAEIALKIAHQQAHEQQSAEWAQRLSALESRLQSTETQRTEIQQQLQAVLERERDTNNKQQGELEILRAEVAKLESLVVKSEGIENKYRQLMQELEASKGRELGLSDTVDSLKRHTAGLETSLSQREAEIVELTEKFEAMPLSRVDAEPIIQPVVQQQNLTTAPVSLPCSSCQMLTAEVTMYSRNVTQMQDEQAKLQAALELTKQELAAQSAKTTNEAFGRQQALEAQRAATKEAEKLRRELAETQQALSEAKHIASTAQANVTSLTGHLKSGDKSTDKEVRALQDTIAVLKKHLEQLKRELTDTKQESWHYQAHLSDLRGSLRGLIEQSRLFGSSNDGSNINGLNSNGVPQTPASINVVEVSELEKLLIDRTDDSLLHSRPLIRVNNYLDRLQQEINSLESQVIQHANVVRDSVANWRYGFQHRSRSSWPIYHIYTFHFLQFCRSIEEGAVLIRTGYHPVPQMPRQ</sequence>
<feature type="coiled-coil region" evidence="1">
    <location>
        <begin position="185"/>
        <end position="265"/>
    </location>
</feature>
<reference evidence="5" key="1">
    <citation type="submission" date="2016-04" db="UniProtKB">
        <authorList>
            <consortium name="WormBaseParasite"/>
        </authorList>
    </citation>
    <scope>IDENTIFICATION</scope>
</reference>
<feature type="region of interest" description="Disordered" evidence="2">
    <location>
        <begin position="80"/>
        <end position="111"/>
    </location>
</feature>
<feature type="coiled-coil region" evidence="1">
    <location>
        <begin position="951"/>
        <end position="1020"/>
    </location>
</feature>
<dbReference type="GO" id="GO:0005737">
    <property type="term" value="C:cytoplasm"/>
    <property type="evidence" value="ECO:0007669"/>
    <property type="project" value="TreeGrafter"/>
</dbReference>
<dbReference type="OrthoDB" id="2286360at2759"/>
<feature type="coiled-coil region" evidence="1">
    <location>
        <begin position="1046"/>
        <end position="1073"/>
    </location>
</feature>
<dbReference type="WBParaSite" id="HNAJ_0000015301-mRNA-1">
    <property type="protein sequence ID" value="HNAJ_0000015301-mRNA-1"/>
    <property type="gene ID" value="HNAJ_0000015301"/>
</dbReference>
<dbReference type="PANTHER" id="PTHR45615">
    <property type="entry name" value="MYOSIN HEAVY CHAIN, NON-MUSCLE"/>
    <property type="match status" value="1"/>
</dbReference>
<dbReference type="PANTHER" id="PTHR45615:SF40">
    <property type="entry name" value="MYOSIN HEAVY CHAIN, NON-MUSCLE"/>
    <property type="match status" value="1"/>
</dbReference>
<dbReference type="GO" id="GO:0016460">
    <property type="term" value="C:myosin II complex"/>
    <property type="evidence" value="ECO:0007669"/>
    <property type="project" value="TreeGrafter"/>
</dbReference>
<dbReference type="AlphaFoldDB" id="A0A0R3T043"/>
<keyword evidence="4" id="KW-1185">Reference proteome</keyword>
<dbReference type="GO" id="GO:0000146">
    <property type="term" value="F:microfilament motor activity"/>
    <property type="evidence" value="ECO:0007669"/>
    <property type="project" value="TreeGrafter"/>
</dbReference>
<dbReference type="GO" id="GO:0051015">
    <property type="term" value="F:actin filament binding"/>
    <property type="evidence" value="ECO:0007669"/>
    <property type="project" value="TreeGrafter"/>
</dbReference>
<dbReference type="Proteomes" id="UP000278807">
    <property type="component" value="Unassembled WGS sequence"/>
</dbReference>
<feature type="coiled-coil region" evidence="1">
    <location>
        <begin position="716"/>
        <end position="866"/>
    </location>
</feature>
<dbReference type="STRING" id="102285.A0A0R3T043"/>
<name>A0A0R3T043_RODNA</name>
<dbReference type="EMBL" id="UZAE01000032">
    <property type="protein sequence ID" value="VDN96013.1"/>
    <property type="molecule type" value="Genomic_DNA"/>
</dbReference>
<protein>
    <submittedName>
        <fullName evidence="5">Golgin subfamily A member 3</fullName>
    </submittedName>
</protein>
<evidence type="ECO:0000313" key="4">
    <source>
        <dbReference type="Proteomes" id="UP000278807"/>
    </source>
</evidence>
<keyword evidence="1" id="KW-0175">Coiled coil</keyword>
<dbReference type="Gene3D" id="1.10.287.1490">
    <property type="match status" value="2"/>
</dbReference>
<feature type="coiled-coil region" evidence="1">
    <location>
        <begin position="357"/>
        <end position="391"/>
    </location>
</feature>
<organism evidence="5">
    <name type="scientific">Rodentolepis nana</name>
    <name type="common">Dwarf tapeworm</name>
    <name type="synonym">Hymenolepis nana</name>
    <dbReference type="NCBI Taxonomy" id="102285"/>
    <lineage>
        <taxon>Eukaryota</taxon>
        <taxon>Metazoa</taxon>
        <taxon>Spiralia</taxon>
        <taxon>Lophotrochozoa</taxon>
        <taxon>Platyhelminthes</taxon>
        <taxon>Cestoda</taxon>
        <taxon>Eucestoda</taxon>
        <taxon>Cyclophyllidea</taxon>
        <taxon>Hymenolepididae</taxon>
        <taxon>Rodentolepis</taxon>
    </lineage>
</organism>
<feature type="coiled-coil region" evidence="1">
    <location>
        <begin position="1148"/>
        <end position="1175"/>
    </location>
</feature>
<reference evidence="3 4" key="2">
    <citation type="submission" date="2018-11" db="EMBL/GenBank/DDBJ databases">
        <authorList>
            <consortium name="Pathogen Informatics"/>
        </authorList>
    </citation>
    <scope>NUCLEOTIDE SEQUENCE [LARGE SCALE GENOMIC DNA]</scope>
</reference>
<evidence type="ECO:0000313" key="3">
    <source>
        <dbReference type="EMBL" id="VDN96013.1"/>
    </source>
</evidence>